<keyword evidence="3" id="KW-0808">Transferase</keyword>
<evidence type="ECO:0000256" key="4">
    <source>
        <dbReference type="ARBA" id="ARBA00023315"/>
    </source>
</evidence>
<feature type="compositionally biased region" description="Polar residues" evidence="9">
    <location>
        <begin position="1224"/>
        <end position="1234"/>
    </location>
</feature>
<feature type="domain" description="O-acyltransferase WSD1-like N-terminal" evidence="11">
    <location>
        <begin position="707"/>
        <end position="823"/>
    </location>
</feature>
<dbReference type="Pfam" id="PF03007">
    <property type="entry name" value="WS_DGAT_cat"/>
    <property type="match status" value="1"/>
</dbReference>
<evidence type="ECO:0000256" key="10">
    <source>
        <dbReference type="SAM" id="Phobius"/>
    </source>
</evidence>
<comment type="pathway">
    <text evidence="2">Lipid metabolism.</text>
</comment>
<evidence type="ECO:0000256" key="7">
    <source>
        <dbReference type="ARBA" id="ARBA00048109"/>
    </source>
</evidence>
<feature type="compositionally biased region" description="Low complexity" evidence="9">
    <location>
        <begin position="1213"/>
        <end position="1223"/>
    </location>
</feature>
<proteinExistence type="inferred from homology"/>
<evidence type="ECO:0000313" key="14">
    <source>
        <dbReference type="RefSeq" id="XP_012943145.1"/>
    </source>
</evidence>
<comment type="similarity">
    <text evidence="5">In the N-terminal section; belongs to the long-chain O-acyltransferase family.</text>
</comment>
<keyword evidence="13" id="KW-1185">Reference proteome</keyword>
<protein>
    <submittedName>
        <fullName evidence="14">Uncharacterized protein LOC101863055</fullName>
    </submittedName>
</protein>
<feature type="region of interest" description="Disordered" evidence="9">
    <location>
        <begin position="1"/>
        <end position="544"/>
    </location>
</feature>
<evidence type="ECO:0000256" key="3">
    <source>
        <dbReference type="ARBA" id="ARBA00022679"/>
    </source>
</evidence>
<comment type="catalytic activity">
    <reaction evidence="7">
        <text>an acyl-CoA + a 1,2-diacyl-sn-glycerol = a triacyl-sn-glycerol + CoA</text>
        <dbReference type="Rhea" id="RHEA:10868"/>
        <dbReference type="ChEBI" id="CHEBI:17815"/>
        <dbReference type="ChEBI" id="CHEBI:57287"/>
        <dbReference type="ChEBI" id="CHEBI:58342"/>
        <dbReference type="ChEBI" id="CHEBI:64615"/>
        <dbReference type="EC" id="2.3.1.20"/>
    </reaction>
</comment>
<keyword evidence="4" id="KW-0012">Acyltransferase</keyword>
<feature type="compositionally biased region" description="Basic and acidic residues" evidence="9">
    <location>
        <begin position="167"/>
        <end position="177"/>
    </location>
</feature>
<feature type="compositionally biased region" description="Basic and acidic residues" evidence="9">
    <location>
        <begin position="266"/>
        <end position="280"/>
    </location>
</feature>
<feature type="compositionally biased region" description="Polar residues" evidence="9">
    <location>
        <begin position="124"/>
        <end position="138"/>
    </location>
</feature>
<feature type="compositionally biased region" description="Polar residues" evidence="9">
    <location>
        <begin position="207"/>
        <end position="220"/>
    </location>
</feature>
<evidence type="ECO:0000256" key="6">
    <source>
        <dbReference type="ARBA" id="ARBA00047604"/>
    </source>
</evidence>
<evidence type="ECO:0000256" key="2">
    <source>
        <dbReference type="ARBA" id="ARBA00005189"/>
    </source>
</evidence>
<keyword evidence="10" id="KW-1133">Transmembrane helix</keyword>
<organism evidence="13 14">
    <name type="scientific">Aplysia californica</name>
    <name type="common">California sea hare</name>
    <dbReference type="NCBI Taxonomy" id="6500"/>
    <lineage>
        <taxon>Eukaryota</taxon>
        <taxon>Metazoa</taxon>
        <taxon>Spiralia</taxon>
        <taxon>Lophotrochozoa</taxon>
        <taxon>Mollusca</taxon>
        <taxon>Gastropoda</taxon>
        <taxon>Heterobranchia</taxon>
        <taxon>Euthyneura</taxon>
        <taxon>Tectipleura</taxon>
        <taxon>Aplysiida</taxon>
        <taxon>Aplysioidea</taxon>
        <taxon>Aplysiidae</taxon>
        <taxon>Aplysia</taxon>
    </lineage>
</organism>
<evidence type="ECO:0000256" key="8">
    <source>
        <dbReference type="SAM" id="Coils"/>
    </source>
</evidence>
<comment type="catalytic activity">
    <reaction evidence="6">
        <text>a long chain fatty alcohol + a fatty acyl-CoA = a long-chain alcohol wax ester + CoA</text>
        <dbReference type="Rhea" id="RHEA:38443"/>
        <dbReference type="ChEBI" id="CHEBI:17135"/>
        <dbReference type="ChEBI" id="CHEBI:57287"/>
        <dbReference type="ChEBI" id="CHEBI:77636"/>
        <dbReference type="ChEBI" id="CHEBI:235323"/>
        <dbReference type="EC" id="2.3.1.75"/>
    </reaction>
</comment>
<evidence type="ECO:0000259" key="11">
    <source>
        <dbReference type="Pfam" id="PF03007"/>
    </source>
</evidence>
<feature type="compositionally biased region" description="Basic and acidic residues" evidence="9">
    <location>
        <begin position="20"/>
        <end position="36"/>
    </location>
</feature>
<comment type="pathway">
    <text evidence="1">Glycerolipid metabolism; triacylglycerol biosynthesis.</text>
</comment>
<dbReference type="PANTHER" id="PTHR31650:SF1">
    <property type="entry name" value="WAX ESTER SYNTHASE_DIACYLGLYCEROL ACYLTRANSFERASE 4-RELATED"/>
    <property type="match status" value="1"/>
</dbReference>
<evidence type="ECO:0000259" key="12">
    <source>
        <dbReference type="Pfam" id="PF06974"/>
    </source>
</evidence>
<feature type="compositionally biased region" description="Polar residues" evidence="9">
    <location>
        <begin position="412"/>
        <end position="430"/>
    </location>
</feature>
<dbReference type="SUPFAM" id="SSF52777">
    <property type="entry name" value="CoA-dependent acyltransferases"/>
    <property type="match status" value="1"/>
</dbReference>
<feature type="transmembrane region" description="Helical" evidence="10">
    <location>
        <begin position="599"/>
        <end position="628"/>
    </location>
</feature>
<feature type="coiled-coil region" evidence="8">
    <location>
        <begin position="1111"/>
        <end position="1168"/>
    </location>
</feature>
<dbReference type="InterPro" id="IPR009721">
    <property type="entry name" value="O-acyltransferase_WSD1_C"/>
</dbReference>
<reference evidence="14" key="1">
    <citation type="submission" date="2025-08" db="UniProtKB">
        <authorList>
            <consortium name="RefSeq"/>
        </authorList>
    </citation>
    <scope>IDENTIFICATION</scope>
</reference>
<dbReference type="Pfam" id="PF06974">
    <property type="entry name" value="WS_DGAT_C"/>
    <property type="match status" value="1"/>
</dbReference>
<feature type="compositionally biased region" description="Polar residues" evidence="9">
    <location>
        <begin position="37"/>
        <end position="60"/>
    </location>
</feature>
<feature type="region of interest" description="Disordered" evidence="9">
    <location>
        <begin position="1213"/>
        <end position="1238"/>
    </location>
</feature>
<feature type="compositionally biased region" description="Polar residues" evidence="9">
    <location>
        <begin position="145"/>
        <end position="155"/>
    </location>
</feature>
<feature type="compositionally biased region" description="Basic residues" evidence="9">
    <location>
        <begin position="1"/>
        <end position="10"/>
    </location>
</feature>
<feature type="compositionally biased region" description="Gly residues" evidence="9">
    <location>
        <begin position="71"/>
        <end position="92"/>
    </location>
</feature>
<dbReference type="RefSeq" id="XP_012943145.1">
    <property type="nucleotide sequence ID" value="XM_013087691.2"/>
</dbReference>
<dbReference type="Proteomes" id="UP000694888">
    <property type="component" value="Unplaced"/>
</dbReference>
<dbReference type="InterPro" id="IPR004255">
    <property type="entry name" value="O-acyltransferase_WSD1_N"/>
</dbReference>
<feature type="compositionally biased region" description="Basic and acidic residues" evidence="9">
    <location>
        <begin position="498"/>
        <end position="512"/>
    </location>
</feature>
<evidence type="ECO:0000256" key="1">
    <source>
        <dbReference type="ARBA" id="ARBA00004771"/>
    </source>
</evidence>
<feature type="compositionally biased region" description="Low complexity" evidence="9">
    <location>
        <begin position="335"/>
        <end position="357"/>
    </location>
</feature>
<sequence>MDSAHGRGRQQAHSGAVSQSRDHPYLDLKTFRDDRTALTTQHDGRSSASRPNSAHPSLQGSDRGHSRGGVAQEGGGGGGGGRGGKRGGGGDGNDSLSRTEKSQSGATSGDSKVHGARSKKSKELSSTAASDQTKSGTSRTRRSDATPSSAGQSQTPKEKRRARSASRPRDQPRDQGGHARQVSSPATHDVTYEKEANTAQKDGYTIPHTSAKQQAEQRSFSFDKIAMAVGSKTSNPEHYKEEQPGFGGKSNKTDRDRKMRSASAPREVKTKDGERAGDPKRKTHARHLSADLADDSSSRVQSKSMQRNVTKQLRKKGQGHPRSEQLSGDISLEGVTSPHVPASVSAVPIPSSSSPDVHAIARPTSLNPNMAGAPNFTFPREPAQSKSRNRMQRGYVERDQFDQDYDMLNPPAANTNSRIRSYTPDYNSKQSVREPLLPRNLDSDSKLNLSSKDSKTAASTPRTASTSYIHTFPRTTKQHLKDPSPTGAFSSLSAERTAIIRRDASPSSEKTHRYSSNQLGSPDRAYSSSLPKVPSQSSFTSSDARSDVCLDLPDVNDLPDEDDLYLREVNDRVKVKLGLPNAPYQRIVHLTQSSLCFSVFINTLIIITSFLLLWPLLALVIVLVPVVLILKRFFSWFCCCSVRLWGRCCICLCHTHLTSSEVVWLGKRHGNAVAQSLLVLQKGLDIERIRNLLDSRLLSVENRHGHKMYPRFTQKVVEFCCGHAWVPDRHFSVSRHVFSMPGYIETLEDLQQFISKMAAEPMSLEHPLWEVQVLHNFREPRDTVLLFRMHMCLTDGVSIVHILENALVDSQKASSQKNSFSSEATNTSPFKVLFSGPLTFISRYLCAKQDHNVLHGRHTHPSGETAVAWSEPFSLSAAMRVKQVARCTLSELLLSVIAGNIRTYLQVSGTGHPYNVKCALPVDFQSLDGGPVDMENKYSMVVLPLPTNTEGAIPRLWEIKYKLERFKSSPEAAIVNGARWLTCCLLPVSLFQRLWRKIYSRCTLLVANLAGPTSTLKFDSREVKCMMYWVPPLDQVTVTVSFLTYADQVRMAVISDRSVLPNPDLLTRDFIHKLETLSKLLAHRRIPGESSASRHESLHLLSSFTLDDLTAEQIQLEMSLVQQELHDMKLQLEAGPRNHISHNDTQLMQKIEALKERSRELLMHLRRRKAEESESAVILSDDVKFEQDDLDSEFGDRQQRPFRRRTLSLSSRLSTASVSSTARPLSTASTSNLPSPVHAALPSWPEGDPLLEEMEETRMSRTMLVLDRMDCLGDSDDASPVAGYSNAKGRYHNVLS</sequence>
<accession>A0ABM1A921</accession>
<dbReference type="GeneID" id="101863055"/>
<evidence type="ECO:0000256" key="5">
    <source>
        <dbReference type="ARBA" id="ARBA00024360"/>
    </source>
</evidence>
<feature type="compositionally biased region" description="Polar residues" evidence="9">
    <location>
        <begin position="300"/>
        <end position="311"/>
    </location>
</feature>
<keyword evidence="8" id="KW-0175">Coiled coil</keyword>
<feature type="compositionally biased region" description="Low complexity" evidence="9">
    <location>
        <begin position="446"/>
        <end position="467"/>
    </location>
</feature>
<keyword evidence="10" id="KW-0472">Membrane</keyword>
<keyword evidence="10" id="KW-0812">Transmembrane</keyword>
<feature type="domain" description="O-acyltransferase WSD1 C-terminal" evidence="12">
    <location>
        <begin position="936"/>
        <end position="1077"/>
    </location>
</feature>
<feature type="compositionally biased region" description="Low complexity" evidence="9">
    <location>
        <begin position="527"/>
        <end position="538"/>
    </location>
</feature>
<evidence type="ECO:0000256" key="9">
    <source>
        <dbReference type="SAM" id="MobiDB-lite"/>
    </source>
</evidence>
<dbReference type="InterPro" id="IPR045034">
    <property type="entry name" value="O-acyltransferase_WSD1-like"/>
</dbReference>
<gene>
    <name evidence="14" type="primary">LOC101863055</name>
</gene>
<dbReference type="PANTHER" id="PTHR31650">
    <property type="entry name" value="O-ACYLTRANSFERASE (WSD1-LIKE) FAMILY PROTEIN"/>
    <property type="match status" value="1"/>
</dbReference>
<evidence type="ECO:0000313" key="13">
    <source>
        <dbReference type="Proteomes" id="UP000694888"/>
    </source>
</evidence>
<name>A0ABM1A921_APLCA</name>